<proteinExistence type="predicted"/>
<keyword evidence="2" id="KW-1185">Reference proteome</keyword>
<name>G2DEW3_9GAMM</name>
<evidence type="ECO:0000313" key="1">
    <source>
        <dbReference type="EMBL" id="EGV50825.1"/>
    </source>
</evidence>
<gene>
    <name evidence="1" type="ORF">Rifp1Sym_ch00050</name>
</gene>
<accession>G2DEW3</accession>
<sequence>MPIKRRSTMKAAMLFTGSGPIVILTSYASLEDPALLKRLDGKGISKFLAFDVPIEMAEARYGGHFQNVLHNLHESDDLRVLDYNGQRAMQLFSFKELGEPVYHEAA</sequence>
<organism evidence="1 2">
    <name type="scientific">endosymbiont of Riftia pachyptila</name>
    <name type="common">vent Ph05</name>
    <dbReference type="NCBI Taxonomy" id="1048808"/>
    <lineage>
        <taxon>Bacteria</taxon>
        <taxon>Pseudomonadati</taxon>
        <taxon>Pseudomonadota</taxon>
        <taxon>Gammaproteobacteria</taxon>
        <taxon>sulfur-oxidizing symbionts</taxon>
    </lineage>
</organism>
<dbReference type="AlphaFoldDB" id="G2DEW3"/>
<dbReference type="Proteomes" id="UP000004491">
    <property type="component" value="Unassembled WGS sequence"/>
</dbReference>
<reference evidence="1" key="1">
    <citation type="journal article" date="2011" name="ISME J.">
        <title>The endosymbionts of the deep-sea tubeworms Riftia pachyptila and Tevnia jerichonana share an identical physiology as revealed by proteogenomic analyses.</title>
        <authorList>
            <person name="Gardebrecht A."/>
            <person name="Markert S."/>
            <person name="Felbeck H."/>
            <person name="Thuermer A."/>
            <person name="Albrecht D."/>
            <person name="Wollherr A."/>
            <person name="Kabisch J."/>
            <person name="Lehmann R."/>
            <person name="Daniel R."/>
            <person name="Liesegang H."/>
            <person name="Hecker M."/>
            <person name="Sievert S.M."/>
            <person name="Schweder T."/>
        </authorList>
    </citation>
    <scope>NUCLEOTIDE SEQUENCE [LARGE SCALE GENOMIC DNA]</scope>
</reference>
<comment type="caution">
    <text evidence="1">The sequence shown here is derived from an EMBL/GenBank/DDBJ whole genome shotgun (WGS) entry which is preliminary data.</text>
</comment>
<protein>
    <submittedName>
        <fullName evidence="1">Putative cytosolic protein</fullName>
    </submittedName>
</protein>
<evidence type="ECO:0000313" key="2">
    <source>
        <dbReference type="Proteomes" id="UP000004491"/>
    </source>
</evidence>
<dbReference type="EMBL" id="AFOC01000061">
    <property type="protein sequence ID" value="EGV50825.1"/>
    <property type="molecule type" value="Genomic_DNA"/>
</dbReference>